<evidence type="ECO:0000313" key="2">
    <source>
        <dbReference type="Proteomes" id="UP001221142"/>
    </source>
</evidence>
<dbReference type="Proteomes" id="UP001221142">
    <property type="component" value="Unassembled WGS sequence"/>
</dbReference>
<dbReference type="EMBL" id="JARKIF010000001">
    <property type="protein sequence ID" value="KAJ7650460.1"/>
    <property type="molecule type" value="Genomic_DNA"/>
</dbReference>
<evidence type="ECO:0000313" key="1">
    <source>
        <dbReference type="EMBL" id="KAJ7650460.1"/>
    </source>
</evidence>
<accession>A0AAD7G176</accession>
<proteinExistence type="predicted"/>
<comment type="caution">
    <text evidence="1">The sequence shown here is derived from an EMBL/GenBank/DDBJ whole genome shotgun (WGS) entry which is preliminary data.</text>
</comment>
<protein>
    <submittedName>
        <fullName evidence="1">Uncharacterized protein</fullName>
    </submittedName>
</protein>
<organism evidence="1 2">
    <name type="scientific">Roridomyces roridus</name>
    <dbReference type="NCBI Taxonomy" id="1738132"/>
    <lineage>
        <taxon>Eukaryota</taxon>
        <taxon>Fungi</taxon>
        <taxon>Dikarya</taxon>
        <taxon>Basidiomycota</taxon>
        <taxon>Agaricomycotina</taxon>
        <taxon>Agaricomycetes</taxon>
        <taxon>Agaricomycetidae</taxon>
        <taxon>Agaricales</taxon>
        <taxon>Marasmiineae</taxon>
        <taxon>Mycenaceae</taxon>
        <taxon>Roridomyces</taxon>
    </lineage>
</organism>
<keyword evidence="2" id="KW-1185">Reference proteome</keyword>
<sequence>MQALLPSDSARLTCFGVQSIGAGGYALAPFTTSSLANPMTTCSVAYATNVILMILKPVLQLQNERDTTTNLRASQTLLYTCFWSSGVGVQVALDDQEPFPIDLEDIGAAVEQGLGWETVQSLVGHPTFELLRSFPILGTRSSSQCPRRGLIYSVVDSDNPASVTAADGINLPITLLFFVFSHHIITMTITLDPHFSEVPPAPTNRSHATPIENVVAISSSATPTVATIRQPPPPNNLPLPLYAHCGAGGTFLLHSSERRRALLCLEGRKFFPYPAPPRTDAMRMTTSSAAASSLQASAIPSFQPMGTTSTDSTPVTPLAACHCHANHAPSPPFTLLTVSPTPATPELLTPPPPVTAGTPWSPQKSHRLSHGSSVFVRGVIGRFWRWVWPDDPFARRDSPILGGHGWSSGFQSGGEYKL</sequence>
<name>A0AAD7G176_9AGAR</name>
<gene>
    <name evidence="1" type="ORF">FB45DRAFT_1077246</name>
</gene>
<reference evidence="1" key="1">
    <citation type="submission" date="2023-03" db="EMBL/GenBank/DDBJ databases">
        <title>Massive genome expansion in bonnet fungi (Mycena s.s.) driven by repeated elements and novel gene families across ecological guilds.</title>
        <authorList>
            <consortium name="Lawrence Berkeley National Laboratory"/>
            <person name="Harder C.B."/>
            <person name="Miyauchi S."/>
            <person name="Viragh M."/>
            <person name="Kuo A."/>
            <person name="Thoen E."/>
            <person name="Andreopoulos B."/>
            <person name="Lu D."/>
            <person name="Skrede I."/>
            <person name="Drula E."/>
            <person name="Henrissat B."/>
            <person name="Morin E."/>
            <person name="Kohler A."/>
            <person name="Barry K."/>
            <person name="LaButti K."/>
            <person name="Morin E."/>
            <person name="Salamov A."/>
            <person name="Lipzen A."/>
            <person name="Mereny Z."/>
            <person name="Hegedus B."/>
            <person name="Baldrian P."/>
            <person name="Stursova M."/>
            <person name="Weitz H."/>
            <person name="Taylor A."/>
            <person name="Grigoriev I.V."/>
            <person name="Nagy L.G."/>
            <person name="Martin F."/>
            <person name="Kauserud H."/>
        </authorList>
    </citation>
    <scope>NUCLEOTIDE SEQUENCE</scope>
    <source>
        <strain evidence="1">9284</strain>
    </source>
</reference>
<dbReference type="AlphaFoldDB" id="A0AAD7G176"/>